<dbReference type="InterPro" id="IPR011990">
    <property type="entry name" value="TPR-like_helical_dom_sf"/>
</dbReference>
<gene>
    <name evidence="7" type="ORF">A5893_02535</name>
</gene>
<dbReference type="Proteomes" id="UP000078459">
    <property type="component" value="Unassembled WGS sequence"/>
</dbReference>
<proteinExistence type="inferred from homology"/>
<evidence type="ECO:0000256" key="1">
    <source>
        <dbReference type="ARBA" id="ARBA00004442"/>
    </source>
</evidence>
<evidence type="ECO:0000256" key="3">
    <source>
        <dbReference type="ARBA" id="ARBA00022729"/>
    </source>
</evidence>
<reference evidence="7 8" key="1">
    <citation type="submission" date="2016-04" db="EMBL/GenBank/DDBJ databases">
        <authorList>
            <person name="Evans L.H."/>
            <person name="Alamgir A."/>
            <person name="Owens N."/>
            <person name="Weber N.D."/>
            <person name="Virtaneva K."/>
            <person name="Barbian K."/>
            <person name="Babar A."/>
            <person name="Rosenke K."/>
        </authorList>
    </citation>
    <scope>NUCLEOTIDE SEQUENCE [LARGE SCALE GENOMIC DNA]</scope>
    <source>
        <strain evidence="7 8">CCM 8644</strain>
    </source>
</reference>
<sequence length="619" mass="69458">MKNYKKLFVIVFFSVICFTNNSCKKDITQFLEKAPGVDINENTIFSSRQQLDIFLATIYKFGLPSILAYRDASLSATGTIVDSDVIHPISSSSDESDASQASFINANRWNEGAILPSNIIAREDYRFYTRFIALRQIAIMLKRIDEVPDIDINYKNQVIAEVKSIRAFLYLEMVKRYGGMPIIEDTFEPGVAVQIPRNSLEENINFIVKDCNEAIALNSLPAQQSAALTGRITKLVPMAIKSRALLYAASPLFNTATPYLPMNNAADNKFICYGNYDVNRWKLAADAAKAVLDEAALINVRLINDPANTKGRYPNLDIDPSTNAIYALGKAPVPGNYEKSWTDYNNSEIILAFQGYPAANYANNPWRFIAPTSTGVTWSGLSVTLNHVSKYEKMIDGTPQTWEATGGADLMSKYRELDPRFKQSIAYTTSYFNATNSNMSIFAGVAAEANCFGGNWMRKPIPFTIRNGGSPATVPNDIILRLNEFYLNYAEALNEFSGPSTETYTAVNTIRSRSGMPNLPANLSQLQFQTRVRNERAVELAFDSHRFWDVRRWLIAEQEGIMNGAMRGLQITRNGTSPNFTYSWTPYTFETRLFNKNLYLHPLPLSEVLKGQLVQNPGW</sequence>
<dbReference type="RefSeq" id="WP_068821045.1">
    <property type="nucleotide sequence ID" value="NZ_LWHJ01000011.1"/>
</dbReference>
<keyword evidence="8" id="KW-1185">Reference proteome</keyword>
<comment type="subcellular location">
    <subcellularLocation>
        <location evidence="1">Cell outer membrane</location>
    </subcellularLocation>
</comment>
<evidence type="ECO:0000256" key="4">
    <source>
        <dbReference type="ARBA" id="ARBA00023136"/>
    </source>
</evidence>
<evidence type="ECO:0000313" key="7">
    <source>
        <dbReference type="EMBL" id="OAQ42014.1"/>
    </source>
</evidence>
<feature type="domain" description="RagB/SusD" evidence="6">
    <location>
        <begin position="359"/>
        <end position="619"/>
    </location>
</feature>
<dbReference type="Pfam" id="PF07980">
    <property type="entry name" value="SusD_RagB"/>
    <property type="match status" value="1"/>
</dbReference>
<keyword evidence="5" id="KW-0998">Cell outer membrane</keyword>
<dbReference type="AlphaFoldDB" id="A0A179DM82"/>
<accession>A0A179DM82</accession>
<organism evidence="7 8">
    <name type="scientific">Pedobacter psychrophilus</name>
    <dbReference type="NCBI Taxonomy" id="1826909"/>
    <lineage>
        <taxon>Bacteria</taxon>
        <taxon>Pseudomonadati</taxon>
        <taxon>Bacteroidota</taxon>
        <taxon>Sphingobacteriia</taxon>
        <taxon>Sphingobacteriales</taxon>
        <taxon>Sphingobacteriaceae</taxon>
        <taxon>Pedobacter</taxon>
    </lineage>
</organism>
<dbReference type="GO" id="GO:0009279">
    <property type="term" value="C:cell outer membrane"/>
    <property type="evidence" value="ECO:0007669"/>
    <property type="project" value="UniProtKB-SubCell"/>
</dbReference>
<name>A0A179DM82_9SPHI</name>
<protein>
    <submittedName>
        <fullName evidence="7">Glycan metabolism protein</fullName>
    </submittedName>
</protein>
<dbReference type="OrthoDB" id="5694214at2"/>
<evidence type="ECO:0000256" key="2">
    <source>
        <dbReference type="ARBA" id="ARBA00006275"/>
    </source>
</evidence>
<evidence type="ECO:0000256" key="5">
    <source>
        <dbReference type="ARBA" id="ARBA00023237"/>
    </source>
</evidence>
<keyword evidence="3" id="KW-0732">Signal</keyword>
<dbReference type="SUPFAM" id="SSF48452">
    <property type="entry name" value="TPR-like"/>
    <property type="match status" value="1"/>
</dbReference>
<dbReference type="EMBL" id="LWHJ01000011">
    <property type="protein sequence ID" value="OAQ42014.1"/>
    <property type="molecule type" value="Genomic_DNA"/>
</dbReference>
<dbReference type="InterPro" id="IPR012944">
    <property type="entry name" value="SusD_RagB_dom"/>
</dbReference>
<reference evidence="7 8" key="2">
    <citation type="submission" date="2016-06" db="EMBL/GenBank/DDBJ databases">
        <title>Pedobacter psychrophilus sp. nov., isolated from Antarctic fragmentary rock.</title>
        <authorList>
            <person name="Svec P."/>
        </authorList>
    </citation>
    <scope>NUCLEOTIDE SEQUENCE [LARGE SCALE GENOMIC DNA]</scope>
    <source>
        <strain evidence="7 8">CCM 8644</strain>
    </source>
</reference>
<evidence type="ECO:0000313" key="8">
    <source>
        <dbReference type="Proteomes" id="UP000078459"/>
    </source>
</evidence>
<dbReference type="STRING" id="1826909.A5893_02535"/>
<keyword evidence="4" id="KW-0472">Membrane</keyword>
<dbReference type="Gene3D" id="1.25.40.390">
    <property type="match status" value="1"/>
</dbReference>
<comment type="caution">
    <text evidence="7">The sequence shown here is derived from an EMBL/GenBank/DDBJ whole genome shotgun (WGS) entry which is preliminary data.</text>
</comment>
<evidence type="ECO:0000259" key="6">
    <source>
        <dbReference type="Pfam" id="PF07980"/>
    </source>
</evidence>
<comment type="similarity">
    <text evidence="2">Belongs to the SusD family.</text>
</comment>